<keyword evidence="1" id="KW-0805">Transcription regulation</keyword>
<dbReference type="EnsemblBacteria" id="ABF43546">
    <property type="protein sequence ID" value="ABF43546"/>
    <property type="gene ID" value="Acid345_4546"/>
</dbReference>
<dbReference type="eggNOG" id="COG2378">
    <property type="taxonomic scope" value="Bacteria"/>
</dbReference>
<dbReference type="Pfam" id="PF25583">
    <property type="entry name" value="WCX"/>
    <property type="match status" value="1"/>
</dbReference>
<dbReference type="InterPro" id="IPR013196">
    <property type="entry name" value="HTH_11"/>
</dbReference>
<sequence length="314" mass="35281">MRADRLLSMLLLLQAHGRMTGRDLAERLEVSERTVHRDMESLSASGVPVYAVRGAQGGWQLEENWRTQVPGLDEAELRGLMMAQPRVVGDAKLASAAQRALEKLMAALPASLREQAASIRERLYVDTGGWRPHLENLAMLPLVQDAVARDRKLTMVYCKPNGERSERTVDPLGVVAKGSAWYLVANTSAGLRTFRVSRIEQATPLVKASKRPRDFNLARYWSETAKRLAESWRTYPVTLRLDARTARWMRTWSAAREVRSTDDDDWTTMELEFNHEEEAAFVVLGLGASVKVIEPAALRERVRRAATAILAMES</sequence>
<dbReference type="GO" id="GO:0003700">
    <property type="term" value="F:DNA-binding transcription factor activity"/>
    <property type="evidence" value="ECO:0007669"/>
    <property type="project" value="InterPro"/>
</dbReference>
<dbReference type="PANTHER" id="PTHR34580">
    <property type="match status" value="1"/>
</dbReference>
<dbReference type="SUPFAM" id="SSF46785">
    <property type="entry name" value="Winged helix' DNA-binding domain"/>
    <property type="match status" value="1"/>
</dbReference>
<evidence type="ECO:0000256" key="2">
    <source>
        <dbReference type="ARBA" id="ARBA00023125"/>
    </source>
</evidence>
<dbReference type="AlphaFoldDB" id="Q1IHV4"/>
<dbReference type="PROSITE" id="PS52050">
    <property type="entry name" value="WYL"/>
    <property type="match status" value="1"/>
</dbReference>
<reference evidence="5 6" key="1">
    <citation type="journal article" date="2009" name="Appl. Environ. Microbiol.">
        <title>Three genomes from the phylum Acidobacteria provide insight into the lifestyles of these microorganisms in soils.</title>
        <authorList>
            <person name="Ward N.L."/>
            <person name="Challacombe J.F."/>
            <person name="Janssen P.H."/>
            <person name="Henrissat B."/>
            <person name="Coutinho P.M."/>
            <person name="Wu M."/>
            <person name="Xie G."/>
            <person name="Haft D.H."/>
            <person name="Sait M."/>
            <person name="Badger J."/>
            <person name="Barabote R.D."/>
            <person name="Bradley B."/>
            <person name="Brettin T.S."/>
            <person name="Brinkac L.M."/>
            <person name="Bruce D."/>
            <person name="Creasy T."/>
            <person name="Daugherty S.C."/>
            <person name="Davidsen T.M."/>
            <person name="DeBoy R.T."/>
            <person name="Detter J.C."/>
            <person name="Dodson R.J."/>
            <person name="Durkin A.S."/>
            <person name="Ganapathy A."/>
            <person name="Gwinn-Giglio M."/>
            <person name="Han C.S."/>
            <person name="Khouri H."/>
            <person name="Kiss H."/>
            <person name="Kothari S.P."/>
            <person name="Madupu R."/>
            <person name="Nelson K.E."/>
            <person name="Nelson W.C."/>
            <person name="Paulsen I."/>
            <person name="Penn K."/>
            <person name="Ren Q."/>
            <person name="Rosovitz M.J."/>
            <person name="Selengut J.D."/>
            <person name="Shrivastava S."/>
            <person name="Sullivan S.A."/>
            <person name="Tapia R."/>
            <person name="Thompson L.S."/>
            <person name="Watkins K.L."/>
            <person name="Yang Q."/>
            <person name="Yu C."/>
            <person name="Zafar N."/>
            <person name="Zhou L."/>
            <person name="Kuske C.R."/>
        </authorList>
    </citation>
    <scope>NUCLEOTIDE SEQUENCE [LARGE SCALE GENOMIC DNA]</scope>
    <source>
        <strain evidence="5 6">Ellin345</strain>
    </source>
</reference>
<dbReference type="InterPro" id="IPR051534">
    <property type="entry name" value="CBASS_pafABC_assoc_protein"/>
</dbReference>
<gene>
    <name evidence="5" type="ordered locus">Acid345_4546</name>
</gene>
<evidence type="ECO:0000256" key="3">
    <source>
        <dbReference type="ARBA" id="ARBA00023163"/>
    </source>
</evidence>
<dbReference type="InterPro" id="IPR036390">
    <property type="entry name" value="WH_DNA-bd_sf"/>
</dbReference>
<dbReference type="STRING" id="204669.Acid345_4546"/>
<evidence type="ECO:0000259" key="4">
    <source>
        <dbReference type="PROSITE" id="PS51000"/>
    </source>
</evidence>
<dbReference type="InterPro" id="IPR036388">
    <property type="entry name" value="WH-like_DNA-bd_sf"/>
</dbReference>
<dbReference type="Proteomes" id="UP000002432">
    <property type="component" value="Chromosome"/>
</dbReference>
<dbReference type="PIRSF" id="PIRSF016838">
    <property type="entry name" value="PafC"/>
    <property type="match status" value="1"/>
</dbReference>
<dbReference type="HOGENOM" id="CLU_041141_5_0_0"/>
<evidence type="ECO:0000256" key="1">
    <source>
        <dbReference type="ARBA" id="ARBA00023015"/>
    </source>
</evidence>
<keyword evidence="2" id="KW-0238">DNA-binding</keyword>
<dbReference type="EMBL" id="CP000360">
    <property type="protein sequence ID" value="ABF43546.1"/>
    <property type="molecule type" value="Genomic_DNA"/>
</dbReference>
<accession>Q1IHV4</accession>
<dbReference type="InterPro" id="IPR001034">
    <property type="entry name" value="DeoR_HTH"/>
</dbReference>
<organism evidence="5 6">
    <name type="scientific">Koribacter versatilis (strain Ellin345)</name>
    <dbReference type="NCBI Taxonomy" id="204669"/>
    <lineage>
        <taxon>Bacteria</taxon>
        <taxon>Pseudomonadati</taxon>
        <taxon>Acidobacteriota</taxon>
        <taxon>Terriglobia</taxon>
        <taxon>Terriglobales</taxon>
        <taxon>Candidatus Korobacteraceae</taxon>
        <taxon>Candidatus Korobacter</taxon>
    </lineage>
</organism>
<dbReference type="GO" id="GO:0003677">
    <property type="term" value="F:DNA binding"/>
    <property type="evidence" value="ECO:0007669"/>
    <property type="project" value="UniProtKB-KW"/>
</dbReference>
<dbReference type="Gene3D" id="1.10.10.10">
    <property type="entry name" value="Winged helix-like DNA-binding domain superfamily/Winged helix DNA-binding domain"/>
    <property type="match status" value="1"/>
</dbReference>
<proteinExistence type="predicted"/>
<dbReference type="PROSITE" id="PS00894">
    <property type="entry name" value="HTH_DEOR_1"/>
    <property type="match status" value="1"/>
</dbReference>
<dbReference type="KEGG" id="aba:Acid345_4546"/>
<name>Q1IHV4_KORVE</name>
<dbReference type="RefSeq" id="WP_011525343.1">
    <property type="nucleotide sequence ID" value="NC_008009.1"/>
</dbReference>
<dbReference type="InterPro" id="IPR057727">
    <property type="entry name" value="WCX_dom"/>
</dbReference>
<dbReference type="PROSITE" id="PS51000">
    <property type="entry name" value="HTH_DEOR_2"/>
    <property type="match status" value="1"/>
</dbReference>
<dbReference type="PANTHER" id="PTHR34580:SF1">
    <property type="entry name" value="PROTEIN PAFC"/>
    <property type="match status" value="1"/>
</dbReference>
<dbReference type="Pfam" id="PF08279">
    <property type="entry name" value="HTH_11"/>
    <property type="match status" value="1"/>
</dbReference>
<dbReference type="InterPro" id="IPR026881">
    <property type="entry name" value="WYL_dom"/>
</dbReference>
<protein>
    <submittedName>
        <fullName evidence="5">Transcriptional regulator, DeoR family</fullName>
    </submittedName>
</protein>
<evidence type="ECO:0000313" key="5">
    <source>
        <dbReference type="EMBL" id="ABF43546.1"/>
    </source>
</evidence>
<keyword evidence="6" id="KW-1185">Reference proteome</keyword>
<feature type="domain" description="HTH deoR-type" evidence="4">
    <location>
        <begin position="2"/>
        <end position="57"/>
    </location>
</feature>
<keyword evidence="3" id="KW-0804">Transcription</keyword>
<dbReference type="InterPro" id="IPR028349">
    <property type="entry name" value="PafC-like"/>
</dbReference>
<dbReference type="InterPro" id="IPR018356">
    <property type="entry name" value="Tscrpt_reg_HTH_DeoR_CS"/>
</dbReference>
<evidence type="ECO:0000313" key="6">
    <source>
        <dbReference type="Proteomes" id="UP000002432"/>
    </source>
</evidence>
<dbReference type="Pfam" id="PF13280">
    <property type="entry name" value="WYL"/>
    <property type="match status" value="1"/>
</dbReference>